<sequence>MLSRFISRRVLPFLRAEHIFTATASMEALLRRGLERPDGLLAEHEVYEILGSLGIPSPEHVFVSSGSHVTGLPGEGPFVAKCVLRGRKDGTLVTHKTDLNAIEFNVSANDAQKVLDSLTQRFSSTRFALEGVLFVKQERLPSQLGAEMLLSGYSDPFFGPCVALGFGGTIVEYLKKVMLPSHATVFMPALYDMSSFDKVLAKLPAVELAEGRVRGMKKLLDHDSLVKSIDGLAAFMKHYSAYNPDAPFLVEEVEINPAMAIGGKLVALDGVLRVAPFNGPPKSVISPKPLHKIENMLRPKSVAIAGVSSSPGAKNPGNVIMRKVLAYGLPTSQVYPIHPKADEIEGCKCVRDIEGLLSVRGQEPVDLLLIGVPAAAAGAMVDEAFTKYAAHGIQVISGGFGETKSGARMQKELEARLAQLTATPERRPVVNGPNTVGNFCDGGVETVFTPSDRSSRVEGGMKNACLLAQSGAFMLTRVSDLAGIVRPSMSVSVGNQMDLSATDFLEHFLGALPDVTTFAMYIEGLNEGDGIRLMNIVQEARRRGKFVILYKAGRTEAGMEAAKGHTAAMAGDFEMFRSLLEHAGALVADSFDEFNDLLMATTRSGNVFKMVQSVPKDAKIGVAGLSNAGFEKCAIADHLLTADNPRAALVKWAPETFDRLTDLFKKHRIGAIVDVQDVLDVTPMMGDAGYDEVIRATLDDPGCIGGIYGVVPETDVLRSLGKEILEENSICNRLIRINKDYGDRKLVFAVIESGWKYEPLLNRLKENGVSAFPSADRAARVMNKIIKAL</sequence>
<dbReference type="InterPro" id="IPR032875">
    <property type="entry name" value="Succ_CoA_lig_flav_dom"/>
</dbReference>
<accession>A0A192ZJ46</accession>
<dbReference type="InterPro" id="IPR003781">
    <property type="entry name" value="CoA-bd"/>
</dbReference>
<feature type="domain" description="CoA-binding" evidence="1">
    <location>
        <begin position="296"/>
        <end position="400"/>
    </location>
</feature>
<protein>
    <submittedName>
        <fullName evidence="2">Acyl-CoA synthetase</fullName>
    </submittedName>
</protein>
<dbReference type="SUPFAM" id="SSF56059">
    <property type="entry name" value="Glutathione synthetase ATP-binding domain-like"/>
    <property type="match status" value="1"/>
</dbReference>
<dbReference type="InterPro" id="IPR036291">
    <property type="entry name" value="NAD(P)-bd_dom_sf"/>
</dbReference>
<evidence type="ECO:0000259" key="1">
    <source>
        <dbReference type="SMART" id="SM00881"/>
    </source>
</evidence>
<dbReference type="PANTHER" id="PTHR42793:SF1">
    <property type="entry name" value="PEPTIDYL-LYSINE N-ACETYLTRANSFERASE PATZ"/>
    <property type="match status" value="1"/>
</dbReference>
<dbReference type="PANTHER" id="PTHR42793">
    <property type="entry name" value="COA BINDING DOMAIN CONTAINING PROTEIN"/>
    <property type="match status" value="1"/>
</dbReference>
<dbReference type="Pfam" id="PF13380">
    <property type="entry name" value="CoA_binding_2"/>
    <property type="match status" value="1"/>
</dbReference>
<dbReference type="EMBL" id="KT984615">
    <property type="protein sequence ID" value="ANM86835.1"/>
    <property type="molecule type" value="mRNA"/>
</dbReference>
<dbReference type="Pfam" id="PF13549">
    <property type="entry name" value="ATP-grasp_5"/>
    <property type="match status" value="1"/>
</dbReference>
<proteinExistence type="evidence at transcript level"/>
<dbReference type="Gene3D" id="3.30.470.20">
    <property type="entry name" value="ATP-grasp fold, B domain"/>
    <property type="match status" value="1"/>
</dbReference>
<dbReference type="AlphaFoldDB" id="A0A192ZJ46"/>
<dbReference type="InterPro" id="IPR016102">
    <property type="entry name" value="Succinyl-CoA_synth-like"/>
</dbReference>
<dbReference type="Pfam" id="PF13607">
    <property type="entry name" value="Succ_CoA_lig"/>
    <property type="match status" value="1"/>
</dbReference>
<dbReference type="SUPFAM" id="SSF52210">
    <property type="entry name" value="Succinyl-CoA synthetase domains"/>
    <property type="match status" value="2"/>
</dbReference>
<gene>
    <name evidence="2" type="primary">AcCS</name>
</gene>
<dbReference type="Gene3D" id="3.40.50.720">
    <property type="entry name" value="NAD(P)-binding Rossmann-like Domain"/>
    <property type="match status" value="1"/>
</dbReference>
<organism evidence="2">
    <name type="scientific">Stygiella incarcerata</name>
    <dbReference type="NCBI Taxonomy" id="1712417"/>
    <lineage>
        <taxon>Eukaryota</taxon>
        <taxon>Discoba</taxon>
        <taxon>Jakobida</taxon>
        <taxon>Andalucina</taxon>
        <taxon>Stygiellidae</taxon>
        <taxon>Stygiella</taxon>
    </lineage>
</organism>
<dbReference type="SUPFAM" id="SSF51735">
    <property type="entry name" value="NAD(P)-binding Rossmann-fold domains"/>
    <property type="match status" value="1"/>
</dbReference>
<evidence type="ECO:0000313" key="2">
    <source>
        <dbReference type="EMBL" id="ANM86835.1"/>
    </source>
</evidence>
<dbReference type="Gene3D" id="3.40.50.261">
    <property type="entry name" value="Succinyl-CoA synthetase domains"/>
    <property type="match status" value="2"/>
</dbReference>
<dbReference type="SMART" id="SM00881">
    <property type="entry name" value="CoA_binding"/>
    <property type="match status" value="1"/>
</dbReference>
<name>A0A192ZJ46_9EUKA</name>
<reference evidence="2" key="1">
    <citation type="journal article" date="2016" name="Mol. Biol. Evol.">
        <title>Novel hydrogenosomes in the microaerophilic jakobid Stygiella incarcerata.</title>
        <authorList>
            <person name="Leger M.M."/>
            <person name="Eme L."/>
            <person name="Hug L.A."/>
            <person name="Roger A.J."/>
        </authorList>
    </citation>
    <scope>NUCLEOTIDE SEQUENCE</scope>
</reference>